<keyword evidence="1" id="KW-1133">Transmembrane helix</keyword>
<dbReference type="RefSeq" id="WP_188751478.1">
    <property type="nucleotide sequence ID" value="NZ_BMIJ01000009.1"/>
</dbReference>
<evidence type="ECO:0000256" key="1">
    <source>
        <dbReference type="SAM" id="Phobius"/>
    </source>
</evidence>
<evidence type="ECO:0000313" key="2">
    <source>
        <dbReference type="EMBL" id="GGC08779.1"/>
    </source>
</evidence>
<reference evidence="3" key="1">
    <citation type="journal article" date="2019" name="Int. J. Syst. Evol. Microbiol.">
        <title>The Global Catalogue of Microorganisms (GCM) 10K type strain sequencing project: providing services to taxonomists for standard genome sequencing and annotation.</title>
        <authorList>
            <consortium name="The Broad Institute Genomics Platform"/>
            <consortium name="The Broad Institute Genome Sequencing Center for Infectious Disease"/>
            <person name="Wu L."/>
            <person name="Ma J."/>
        </authorList>
    </citation>
    <scope>NUCLEOTIDE SEQUENCE [LARGE SCALE GENOMIC DNA]</scope>
    <source>
        <strain evidence="3">CGMCC 1.15341</strain>
    </source>
</reference>
<feature type="transmembrane region" description="Helical" evidence="1">
    <location>
        <begin position="12"/>
        <end position="30"/>
    </location>
</feature>
<name>A0ABQ1KUD7_9GAMM</name>
<proteinExistence type="predicted"/>
<dbReference type="EMBL" id="BMIJ01000009">
    <property type="protein sequence ID" value="GGC08779.1"/>
    <property type="molecule type" value="Genomic_DNA"/>
</dbReference>
<organism evidence="2 3">
    <name type="scientific">Marinobacterium zhoushanense</name>
    <dbReference type="NCBI Taxonomy" id="1679163"/>
    <lineage>
        <taxon>Bacteria</taxon>
        <taxon>Pseudomonadati</taxon>
        <taxon>Pseudomonadota</taxon>
        <taxon>Gammaproteobacteria</taxon>
        <taxon>Oceanospirillales</taxon>
        <taxon>Oceanospirillaceae</taxon>
        <taxon>Marinobacterium</taxon>
    </lineage>
</organism>
<keyword evidence="1" id="KW-0812">Transmembrane</keyword>
<evidence type="ECO:0000313" key="3">
    <source>
        <dbReference type="Proteomes" id="UP000629025"/>
    </source>
</evidence>
<protein>
    <submittedName>
        <fullName evidence="2">Uncharacterized protein</fullName>
    </submittedName>
</protein>
<dbReference type="Proteomes" id="UP000629025">
    <property type="component" value="Unassembled WGS sequence"/>
</dbReference>
<keyword evidence="3" id="KW-1185">Reference proteome</keyword>
<keyword evidence="1" id="KW-0472">Membrane</keyword>
<accession>A0ABQ1KUD7</accession>
<comment type="caution">
    <text evidence="2">The sequence shown here is derived from an EMBL/GenBank/DDBJ whole genome shotgun (WGS) entry which is preliminary data.</text>
</comment>
<sequence length="392" mass="44623">MVKVRHQPLFNRRYLLILIWILPIVILVLHRSGQTQSPLDQLSWQNDSGYLLPNTEPGYRLTLILPSTNALSDEGWVQDQAVERALRTRLDAAQTWLDQQQWRADLHRSGSYLALRLRMQAQPKPVQQQQLLSLLAPLPALDWPALTRRLRAERYLQSQPAEDRLLAAFGQQLEPSSDIGTAYSRLWQPPHRWILVGDVEIPEQTTSPSQADRYDRSGWQSGELLIPDTGSSRLDTGWQLIAQSIPAPTNGVELARQRLSAELVSHLLARTLAANADYRWLWQPLVSGGYHGLLLHNWPDDPSAMGEQLARHLDQALLDTTRDTLLQQLARIEQESPGQWLDLVALYRLPLDSHKAFRDTLTTLNLAQARQLLRDTLRPAQSLLIRFDTAGH</sequence>
<gene>
    <name evidence="2" type="ORF">GCM10011352_38930</name>
</gene>